<dbReference type="InterPro" id="IPR002701">
    <property type="entry name" value="CM_II_prokaryot"/>
</dbReference>
<dbReference type="GeneID" id="62764513"/>
<dbReference type="InterPro" id="IPR051331">
    <property type="entry name" value="Chorismate_mutase-related"/>
</dbReference>
<sequence>MNKLENARKEINRIDKEITKLFEERMKQMEDVIIYKMENNLQILDAGREKEVIERNCKILVNKELEKYYLDFIENMMRISKNYQKDILEKNNKKDVNYI</sequence>
<evidence type="ECO:0000313" key="4">
    <source>
        <dbReference type="Proteomes" id="UP000284676"/>
    </source>
</evidence>
<dbReference type="NCBIfam" id="TIGR01805">
    <property type="entry name" value="CM_mono_grmpos"/>
    <property type="match status" value="1"/>
</dbReference>
<dbReference type="Pfam" id="PF01817">
    <property type="entry name" value="CM_2"/>
    <property type="match status" value="1"/>
</dbReference>
<dbReference type="EMBL" id="QRHL01000033">
    <property type="protein sequence ID" value="RHF69986.1"/>
    <property type="molecule type" value="Genomic_DNA"/>
</dbReference>
<dbReference type="SMART" id="SM00830">
    <property type="entry name" value="CM_2"/>
    <property type="match status" value="1"/>
</dbReference>
<dbReference type="PANTHER" id="PTHR38041">
    <property type="entry name" value="CHORISMATE MUTASE"/>
    <property type="match status" value="1"/>
</dbReference>
<proteinExistence type="predicted"/>
<reference evidence="3 4" key="1">
    <citation type="submission" date="2018-08" db="EMBL/GenBank/DDBJ databases">
        <title>A genome reference for cultivated species of the human gut microbiota.</title>
        <authorList>
            <person name="Zou Y."/>
            <person name="Xue W."/>
            <person name="Luo G."/>
        </authorList>
    </citation>
    <scope>NUCLEOTIDE SEQUENCE [LARGE SCALE GENOMIC DNA]</scope>
    <source>
        <strain evidence="3 4">AM25-1</strain>
    </source>
</reference>
<feature type="domain" description="Chorismate mutase" evidence="2">
    <location>
        <begin position="1"/>
        <end position="88"/>
    </location>
</feature>
<evidence type="ECO:0000256" key="1">
    <source>
        <dbReference type="ARBA" id="ARBA00023235"/>
    </source>
</evidence>
<dbReference type="Gene3D" id="1.20.59.10">
    <property type="entry name" value="Chorismate mutase"/>
    <property type="match status" value="1"/>
</dbReference>
<dbReference type="InterPro" id="IPR011279">
    <property type="entry name" value="Chorismate_mutase_GmP"/>
</dbReference>
<protein>
    <submittedName>
        <fullName evidence="3">Chorismate mutase</fullName>
        <ecNumber evidence="3">5.4.99.5</ecNumber>
    </submittedName>
</protein>
<dbReference type="Proteomes" id="UP000284676">
    <property type="component" value="Unassembled WGS sequence"/>
</dbReference>
<evidence type="ECO:0000313" key="3">
    <source>
        <dbReference type="EMBL" id="RHF69986.1"/>
    </source>
</evidence>
<dbReference type="PANTHER" id="PTHR38041:SF1">
    <property type="entry name" value="CHORISMATE MUTASE"/>
    <property type="match status" value="1"/>
</dbReference>
<keyword evidence="1 3" id="KW-0413">Isomerase</keyword>
<evidence type="ECO:0000259" key="2">
    <source>
        <dbReference type="PROSITE" id="PS51168"/>
    </source>
</evidence>
<gene>
    <name evidence="3" type="ORF">DW663_11705</name>
</gene>
<accession>A0A414PNF4</accession>
<dbReference type="RefSeq" id="WP_005886440.1">
    <property type="nucleotide sequence ID" value="NZ_CABMMQ010000002.1"/>
</dbReference>
<name>A0A414PNF4_FUSMR</name>
<dbReference type="EC" id="5.4.99.5" evidence="3"/>
<organism evidence="3 4">
    <name type="scientific">Fusobacterium mortiferum</name>
    <dbReference type="NCBI Taxonomy" id="850"/>
    <lineage>
        <taxon>Bacteria</taxon>
        <taxon>Fusobacteriati</taxon>
        <taxon>Fusobacteriota</taxon>
        <taxon>Fusobacteriia</taxon>
        <taxon>Fusobacteriales</taxon>
        <taxon>Fusobacteriaceae</taxon>
        <taxon>Fusobacterium</taxon>
    </lineage>
</organism>
<dbReference type="GO" id="GO:0004106">
    <property type="term" value="F:chorismate mutase activity"/>
    <property type="evidence" value="ECO:0007669"/>
    <property type="project" value="UniProtKB-EC"/>
</dbReference>
<dbReference type="AlphaFoldDB" id="A0A414PNF4"/>
<dbReference type="GO" id="GO:0009697">
    <property type="term" value="P:salicylic acid biosynthetic process"/>
    <property type="evidence" value="ECO:0007669"/>
    <property type="project" value="TreeGrafter"/>
</dbReference>
<dbReference type="SUPFAM" id="SSF48600">
    <property type="entry name" value="Chorismate mutase II"/>
    <property type="match status" value="1"/>
</dbReference>
<dbReference type="GO" id="GO:0046417">
    <property type="term" value="P:chorismate metabolic process"/>
    <property type="evidence" value="ECO:0007669"/>
    <property type="project" value="InterPro"/>
</dbReference>
<dbReference type="InterPro" id="IPR036979">
    <property type="entry name" value="CM_dom_sf"/>
</dbReference>
<dbReference type="PROSITE" id="PS51168">
    <property type="entry name" value="CHORISMATE_MUT_2"/>
    <property type="match status" value="1"/>
</dbReference>
<comment type="caution">
    <text evidence="3">The sequence shown here is derived from an EMBL/GenBank/DDBJ whole genome shotgun (WGS) entry which is preliminary data.</text>
</comment>
<dbReference type="InterPro" id="IPR036263">
    <property type="entry name" value="Chorismate_II_sf"/>
</dbReference>